<dbReference type="EMBL" id="BSXW01001525">
    <property type="protein sequence ID" value="GMF37410.1"/>
    <property type="molecule type" value="Genomic_DNA"/>
</dbReference>
<proteinExistence type="predicted"/>
<keyword evidence="2" id="KW-1185">Reference proteome</keyword>
<reference evidence="1" key="1">
    <citation type="submission" date="2023-04" db="EMBL/GenBank/DDBJ databases">
        <title>Phytophthora lilii NBRC 32176.</title>
        <authorList>
            <person name="Ichikawa N."/>
            <person name="Sato H."/>
            <person name="Tonouchi N."/>
        </authorList>
    </citation>
    <scope>NUCLEOTIDE SEQUENCE</scope>
    <source>
        <strain evidence="1">NBRC 32176</strain>
    </source>
</reference>
<sequence length="260" mass="29649">MNAKQVYFFDSEKAGILTRTSSLLPEVEPREESEGVLVMHGQSSLISRFTIMATHQAHRLPWKALGEVYASVRIEDGDSRNCSRFRYETTEEKEKKLAHFSRCLVDALKEFAATDRRPLEAQDEHGTTVDPTTWDVEPRGWGLGYMGYYRSLLEGYVALNLLLMDADKFLPILQRGEDRAPSVFIILCGLDSDGAHEDWIARRLKPVVTEDRPYRLKPLTPDVLQTLRDHSALLFRCLYSISGTNQALDTEFVAHMITPR</sequence>
<evidence type="ECO:0000313" key="2">
    <source>
        <dbReference type="Proteomes" id="UP001165083"/>
    </source>
</evidence>
<dbReference type="Proteomes" id="UP001165083">
    <property type="component" value="Unassembled WGS sequence"/>
</dbReference>
<organism evidence="1 2">
    <name type="scientific">Phytophthora lilii</name>
    <dbReference type="NCBI Taxonomy" id="2077276"/>
    <lineage>
        <taxon>Eukaryota</taxon>
        <taxon>Sar</taxon>
        <taxon>Stramenopiles</taxon>
        <taxon>Oomycota</taxon>
        <taxon>Peronosporomycetes</taxon>
        <taxon>Peronosporales</taxon>
        <taxon>Peronosporaceae</taxon>
        <taxon>Phytophthora</taxon>
    </lineage>
</organism>
<comment type="caution">
    <text evidence="1">The sequence shown here is derived from an EMBL/GenBank/DDBJ whole genome shotgun (WGS) entry which is preliminary data.</text>
</comment>
<dbReference type="OrthoDB" id="98643at2759"/>
<accession>A0A9W6XEH5</accession>
<name>A0A9W6XEH5_9STRA</name>
<evidence type="ECO:0000313" key="1">
    <source>
        <dbReference type="EMBL" id="GMF37410.1"/>
    </source>
</evidence>
<dbReference type="AlphaFoldDB" id="A0A9W6XEH5"/>
<protein>
    <submittedName>
        <fullName evidence="1">Unnamed protein product</fullName>
    </submittedName>
</protein>
<gene>
    <name evidence="1" type="ORF">Plil01_001574300</name>
</gene>